<dbReference type="InterPro" id="IPR003245">
    <property type="entry name" value="Phytocyanin_dom"/>
</dbReference>
<feature type="signal peptide" evidence="4">
    <location>
        <begin position="1"/>
        <end position="22"/>
    </location>
</feature>
<gene>
    <name evidence="6" type="ORF">HHK36_020626</name>
</gene>
<dbReference type="Proteomes" id="UP000655225">
    <property type="component" value="Unassembled WGS sequence"/>
</dbReference>
<dbReference type="OrthoDB" id="1933492at2759"/>
<reference evidence="6 7" key="1">
    <citation type="submission" date="2020-04" db="EMBL/GenBank/DDBJ databases">
        <title>Plant Genome Project.</title>
        <authorList>
            <person name="Zhang R.-G."/>
        </authorList>
    </citation>
    <scope>NUCLEOTIDE SEQUENCE [LARGE SCALE GENOMIC DNA]</scope>
    <source>
        <strain evidence="6">YNK0</strain>
        <tissue evidence="6">Leaf</tissue>
    </source>
</reference>
<dbReference type="PANTHER" id="PTHR33021:SF339">
    <property type="entry name" value="OS07G0570600 PROTEIN"/>
    <property type="match status" value="1"/>
</dbReference>
<dbReference type="Gene3D" id="2.60.40.420">
    <property type="entry name" value="Cupredoxins - blue copper proteins"/>
    <property type="match status" value="1"/>
</dbReference>
<feature type="domain" description="Phytocyanin" evidence="5">
    <location>
        <begin position="23"/>
        <end position="124"/>
    </location>
</feature>
<comment type="caution">
    <text evidence="6">The sequence shown here is derived from an EMBL/GenBank/DDBJ whole genome shotgun (WGS) entry which is preliminary data.</text>
</comment>
<evidence type="ECO:0000256" key="3">
    <source>
        <dbReference type="ARBA" id="ARBA00023180"/>
    </source>
</evidence>
<dbReference type="InterPro" id="IPR033138">
    <property type="entry name" value="Cu_oxidase_CS"/>
</dbReference>
<sequence>MALLKSAMIFFLGMAALQVSIATVYKVGDSAGWTLMGDVDYKKWAASKNFHVGDTIIFKYNTQFHNVKQVSHADFKSCNASNPLATYTSGSDSITVKKPGHYFFLCGFPHHCQAGMKVVIRVPRASSMAPSPGPSHNHTY</sequence>
<name>A0A834YY11_TETSI</name>
<dbReference type="PROSITE" id="PS00079">
    <property type="entry name" value="MULTICOPPER_OXIDASE1"/>
    <property type="match status" value="1"/>
</dbReference>
<evidence type="ECO:0000313" key="6">
    <source>
        <dbReference type="EMBL" id="KAF8394418.1"/>
    </source>
</evidence>
<evidence type="ECO:0000256" key="1">
    <source>
        <dbReference type="ARBA" id="ARBA00022723"/>
    </source>
</evidence>
<dbReference type="InterPro" id="IPR028871">
    <property type="entry name" value="BlueCu_1_BS"/>
</dbReference>
<dbReference type="AlphaFoldDB" id="A0A834YY11"/>
<dbReference type="PANTHER" id="PTHR33021">
    <property type="entry name" value="BLUE COPPER PROTEIN"/>
    <property type="match status" value="1"/>
</dbReference>
<dbReference type="FunFam" id="2.60.40.420:FF:000003">
    <property type="entry name" value="Blue copper"/>
    <property type="match status" value="1"/>
</dbReference>
<feature type="chain" id="PRO_5032811753" description="Phytocyanin domain-containing protein" evidence="4">
    <location>
        <begin position="23"/>
        <end position="140"/>
    </location>
</feature>
<organism evidence="6 7">
    <name type="scientific">Tetracentron sinense</name>
    <name type="common">Spur-leaf</name>
    <dbReference type="NCBI Taxonomy" id="13715"/>
    <lineage>
        <taxon>Eukaryota</taxon>
        <taxon>Viridiplantae</taxon>
        <taxon>Streptophyta</taxon>
        <taxon>Embryophyta</taxon>
        <taxon>Tracheophyta</taxon>
        <taxon>Spermatophyta</taxon>
        <taxon>Magnoliopsida</taxon>
        <taxon>Trochodendrales</taxon>
        <taxon>Trochodendraceae</taxon>
        <taxon>Tetracentron</taxon>
    </lineage>
</organism>
<keyword evidence="3" id="KW-0325">Glycoprotein</keyword>
<evidence type="ECO:0000256" key="2">
    <source>
        <dbReference type="ARBA" id="ARBA00023008"/>
    </source>
</evidence>
<dbReference type="PROSITE" id="PS51485">
    <property type="entry name" value="PHYTOCYANIN"/>
    <property type="match status" value="1"/>
</dbReference>
<evidence type="ECO:0000256" key="4">
    <source>
        <dbReference type="SAM" id="SignalP"/>
    </source>
</evidence>
<dbReference type="Pfam" id="PF02298">
    <property type="entry name" value="Cu_bind_like"/>
    <property type="match status" value="1"/>
</dbReference>
<evidence type="ECO:0000259" key="5">
    <source>
        <dbReference type="PROSITE" id="PS51485"/>
    </source>
</evidence>
<keyword evidence="2" id="KW-0186">Copper</keyword>
<dbReference type="InterPro" id="IPR039391">
    <property type="entry name" value="Phytocyanin-like"/>
</dbReference>
<keyword evidence="4" id="KW-0732">Signal</keyword>
<dbReference type="EMBL" id="JABCRI010000014">
    <property type="protein sequence ID" value="KAF8394418.1"/>
    <property type="molecule type" value="Genomic_DNA"/>
</dbReference>
<dbReference type="GO" id="GO:0046872">
    <property type="term" value="F:metal ion binding"/>
    <property type="evidence" value="ECO:0007669"/>
    <property type="project" value="UniProtKB-KW"/>
</dbReference>
<dbReference type="GO" id="GO:0009055">
    <property type="term" value="F:electron transfer activity"/>
    <property type="evidence" value="ECO:0007669"/>
    <property type="project" value="InterPro"/>
</dbReference>
<dbReference type="SUPFAM" id="SSF49503">
    <property type="entry name" value="Cupredoxins"/>
    <property type="match status" value="1"/>
</dbReference>
<dbReference type="GO" id="GO:0005886">
    <property type="term" value="C:plasma membrane"/>
    <property type="evidence" value="ECO:0007669"/>
    <property type="project" value="TreeGrafter"/>
</dbReference>
<dbReference type="PROSITE" id="PS00196">
    <property type="entry name" value="COPPER_BLUE"/>
    <property type="match status" value="1"/>
</dbReference>
<accession>A0A834YY11</accession>
<evidence type="ECO:0000313" key="7">
    <source>
        <dbReference type="Proteomes" id="UP000655225"/>
    </source>
</evidence>
<protein>
    <recommendedName>
        <fullName evidence="5">Phytocyanin domain-containing protein</fullName>
    </recommendedName>
</protein>
<keyword evidence="1" id="KW-0479">Metal-binding</keyword>
<proteinExistence type="predicted"/>
<dbReference type="OMA" id="MAFAKNS"/>
<dbReference type="InterPro" id="IPR008972">
    <property type="entry name" value="Cupredoxin"/>
</dbReference>
<keyword evidence="7" id="KW-1185">Reference proteome</keyword>